<keyword evidence="4 6" id="KW-0520">NAD</keyword>
<evidence type="ECO:0000256" key="6">
    <source>
        <dbReference type="HAMAP-Rule" id="MF_01216"/>
    </source>
</evidence>
<feature type="domain" description="Flavodoxin-like fold" evidence="7">
    <location>
        <begin position="7"/>
        <end position="193"/>
    </location>
</feature>
<keyword evidence="1 6" id="KW-0285">Flavoprotein</keyword>
<comment type="catalytic activity">
    <reaction evidence="5">
        <text>N,N-dimethyl-1,4-phenylenediamine + anthranilate + 2 NAD(+) = 2-(4-dimethylaminophenyl)diazenylbenzoate + 2 NADH + 2 H(+)</text>
        <dbReference type="Rhea" id="RHEA:55872"/>
        <dbReference type="ChEBI" id="CHEBI:15378"/>
        <dbReference type="ChEBI" id="CHEBI:15783"/>
        <dbReference type="ChEBI" id="CHEBI:16567"/>
        <dbReference type="ChEBI" id="CHEBI:57540"/>
        <dbReference type="ChEBI" id="CHEBI:57945"/>
        <dbReference type="ChEBI" id="CHEBI:71579"/>
        <dbReference type="EC" id="1.7.1.17"/>
    </reaction>
    <physiologicalReaction direction="right-to-left" evidence="5">
        <dbReference type="Rhea" id="RHEA:55874"/>
    </physiologicalReaction>
</comment>
<dbReference type="Pfam" id="PF02525">
    <property type="entry name" value="Flavodoxin_2"/>
    <property type="match status" value="1"/>
</dbReference>
<dbReference type="SUPFAM" id="SSF52218">
    <property type="entry name" value="Flavoproteins"/>
    <property type="match status" value="1"/>
</dbReference>
<dbReference type="EC" id="1.7.1.17" evidence="6"/>
<evidence type="ECO:0000256" key="4">
    <source>
        <dbReference type="ARBA" id="ARBA00023027"/>
    </source>
</evidence>
<dbReference type="InterPro" id="IPR003680">
    <property type="entry name" value="Flavodoxin_fold"/>
</dbReference>
<comment type="caution">
    <text evidence="8">The sequence shown here is derived from an EMBL/GenBank/DDBJ whole genome shotgun (WGS) entry which is preliminary data.</text>
</comment>
<dbReference type="InterPro" id="IPR029039">
    <property type="entry name" value="Flavoprotein-like_sf"/>
</dbReference>
<feature type="binding site" evidence="6">
    <location>
        <position position="14"/>
    </location>
    <ligand>
        <name>FMN</name>
        <dbReference type="ChEBI" id="CHEBI:58210"/>
    </ligand>
</feature>
<reference evidence="8" key="2">
    <citation type="submission" date="2020-09" db="EMBL/GenBank/DDBJ databases">
        <authorList>
            <person name="Sun Q."/>
            <person name="Kim S."/>
        </authorList>
    </citation>
    <scope>NUCLEOTIDE SEQUENCE</scope>
    <source>
        <strain evidence="8">KCTC 42590</strain>
    </source>
</reference>
<organism evidence="8 9">
    <name type="scientific">Kordiimonas sediminis</name>
    <dbReference type="NCBI Taxonomy" id="1735581"/>
    <lineage>
        <taxon>Bacteria</taxon>
        <taxon>Pseudomonadati</taxon>
        <taxon>Pseudomonadota</taxon>
        <taxon>Alphaproteobacteria</taxon>
        <taxon>Kordiimonadales</taxon>
        <taxon>Kordiimonadaceae</taxon>
        <taxon>Kordiimonas</taxon>
    </lineage>
</organism>
<evidence type="ECO:0000256" key="3">
    <source>
        <dbReference type="ARBA" id="ARBA00023002"/>
    </source>
</evidence>
<dbReference type="GO" id="GO:0009055">
    <property type="term" value="F:electron transfer activity"/>
    <property type="evidence" value="ECO:0007669"/>
    <property type="project" value="UniProtKB-UniRule"/>
</dbReference>
<comment type="subunit">
    <text evidence="6">Homodimer.</text>
</comment>
<dbReference type="InterPro" id="IPR050104">
    <property type="entry name" value="FMN-dep_NADH:Q_OxRdtase_AzoR1"/>
</dbReference>
<dbReference type="EC" id="1.6.5.-" evidence="6"/>
<reference evidence="8" key="1">
    <citation type="journal article" date="2014" name="Int. J. Syst. Evol. Microbiol.">
        <title>Complete genome sequence of Corynebacterium casei LMG S-19264T (=DSM 44701T), isolated from a smear-ripened cheese.</title>
        <authorList>
            <consortium name="US DOE Joint Genome Institute (JGI-PGF)"/>
            <person name="Walter F."/>
            <person name="Albersmeier A."/>
            <person name="Kalinowski J."/>
            <person name="Ruckert C."/>
        </authorList>
    </citation>
    <scope>NUCLEOTIDE SEQUENCE</scope>
    <source>
        <strain evidence="8">KCTC 42590</strain>
    </source>
</reference>
<accession>A0A919ATN3</accession>
<evidence type="ECO:0000259" key="7">
    <source>
        <dbReference type="Pfam" id="PF02525"/>
    </source>
</evidence>
<comment type="catalytic activity">
    <reaction evidence="6">
        <text>2 a quinone + NADH + H(+) = 2 a 1,4-benzosemiquinone + NAD(+)</text>
        <dbReference type="Rhea" id="RHEA:65952"/>
        <dbReference type="ChEBI" id="CHEBI:15378"/>
        <dbReference type="ChEBI" id="CHEBI:57540"/>
        <dbReference type="ChEBI" id="CHEBI:57945"/>
        <dbReference type="ChEBI" id="CHEBI:132124"/>
        <dbReference type="ChEBI" id="CHEBI:134225"/>
    </reaction>
</comment>
<gene>
    <name evidence="6 8" type="primary">azoR</name>
    <name evidence="8" type="ORF">GCM10017044_17760</name>
</gene>
<protein>
    <recommendedName>
        <fullName evidence="6">FMN dependent NADH:quinone oxidoreductase</fullName>
        <ecNumber evidence="6">1.6.5.-</ecNumber>
    </recommendedName>
    <alternativeName>
        <fullName evidence="6">Azo-dye reductase</fullName>
    </alternativeName>
    <alternativeName>
        <fullName evidence="6">FMN-dependent NADH-azo compound oxidoreductase</fullName>
    </alternativeName>
    <alternativeName>
        <fullName evidence="6">FMN-dependent NADH-azoreductase</fullName>
        <ecNumber evidence="6">1.7.1.17</ecNumber>
    </alternativeName>
</protein>
<evidence type="ECO:0000256" key="5">
    <source>
        <dbReference type="ARBA" id="ARBA00048542"/>
    </source>
</evidence>
<comment type="caution">
    <text evidence="6">Lacks conserved residue(s) required for the propagation of feature annotation.</text>
</comment>
<sequence>MTKSSINVLRVDSSISGDASNTRKLLDRFINSLNPQSIVNRDVNVGIDGLTGDWVSANFTAEEDRSEAQKEALALSDTLIDEVFAADLLVIGVPIYNFAIPAALKNWVDMIARARKTFRYSEDGPEGLVKGKKAYLLVASGGTGVGSDIDFATPYMKHVLGFIGITDVEIIAADAMAMDEKSLENAEAKAVEKATSLRDAA</sequence>
<dbReference type="GO" id="GO:0016652">
    <property type="term" value="F:oxidoreductase activity, acting on NAD(P)H as acceptor"/>
    <property type="evidence" value="ECO:0007669"/>
    <property type="project" value="UniProtKB-UniRule"/>
</dbReference>
<evidence type="ECO:0000256" key="1">
    <source>
        <dbReference type="ARBA" id="ARBA00022630"/>
    </source>
</evidence>
<comment type="cofactor">
    <cofactor evidence="6">
        <name>FMN</name>
        <dbReference type="ChEBI" id="CHEBI:58210"/>
    </cofactor>
    <text evidence="6">Binds 1 FMN per subunit.</text>
</comment>
<keyword evidence="3 6" id="KW-0560">Oxidoreductase</keyword>
<dbReference type="GO" id="GO:0016655">
    <property type="term" value="F:oxidoreductase activity, acting on NAD(P)H, quinone or similar compound as acceptor"/>
    <property type="evidence" value="ECO:0007669"/>
    <property type="project" value="InterPro"/>
</dbReference>
<dbReference type="Gene3D" id="3.40.50.360">
    <property type="match status" value="1"/>
</dbReference>
<dbReference type="Proteomes" id="UP000630923">
    <property type="component" value="Unassembled WGS sequence"/>
</dbReference>
<dbReference type="RefSeq" id="WP_191252099.1">
    <property type="nucleotide sequence ID" value="NZ_BNCI01000002.1"/>
</dbReference>
<keyword evidence="9" id="KW-1185">Reference proteome</keyword>
<dbReference type="HAMAP" id="MF_01216">
    <property type="entry name" value="Azoreductase_type1"/>
    <property type="match status" value="1"/>
</dbReference>
<comment type="similarity">
    <text evidence="6">Belongs to the azoreductase type 1 family.</text>
</comment>
<comment type="function">
    <text evidence="6">Quinone reductase that provides resistance to thiol-specific stress caused by electrophilic quinones.</text>
</comment>
<comment type="function">
    <text evidence="6">Also exhibits azoreductase activity. Catalyzes the reductive cleavage of the azo bond in aromatic azo compounds to the corresponding amines.</text>
</comment>
<dbReference type="AlphaFoldDB" id="A0A919ATN3"/>
<evidence type="ECO:0000313" key="8">
    <source>
        <dbReference type="EMBL" id="GHF23642.1"/>
    </source>
</evidence>
<evidence type="ECO:0000256" key="2">
    <source>
        <dbReference type="ARBA" id="ARBA00022643"/>
    </source>
</evidence>
<dbReference type="PANTHER" id="PTHR43741:SF2">
    <property type="entry name" value="FMN-DEPENDENT NADH:QUINONE OXIDOREDUCTASE"/>
    <property type="match status" value="1"/>
</dbReference>
<evidence type="ECO:0000313" key="9">
    <source>
        <dbReference type="Proteomes" id="UP000630923"/>
    </source>
</evidence>
<dbReference type="GO" id="GO:0010181">
    <property type="term" value="F:FMN binding"/>
    <property type="evidence" value="ECO:0007669"/>
    <property type="project" value="UniProtKB-UniRule"/>
</dbReference>
<keyword evidence="2 6" id="KW-0288">FMN</keyword>
<name>A0A919ATN3_9PROT</name>
<dbReference type="EMBL" id="BNCI01000002">
    <property type="protein sequence ID" value="GHF23642.1"/>
    <property type="molecule type" value="Genomic_DNA"/>
</dbReference>
<dbReference type="PANTHER" id="PTHR43741">
    <property type="entry name" value="FMN-DEPENDENT NADH-AZOREDUCTASE 1"/>
    <property type="match status" value="1"/>
</dbReference>
<dbReference type="InterPro" id="IPR023048">
    <property type="entry name" value="NADH:quinone_OxRdtase_FMN_depd"/>
</dbReference>
<proteinExistence type="inferred from homology"/>